<evidence type="ECO:0000313" key="3">
    <source>
        <dbReference type="EMBL" id="CAA9891978.1"/>
    </source>
</evidence>
<dbReference type="Gene3D" id="3.50.50.60">
    <property type="entry name" value="FAD/NAD(P)-binding domain"/>
    <property type="match status" value="1"/>
</dbReference>
<dbReference type="EMBL" id="CADCXN010000085">
    <property type="protein sequence ID" value="CAA9891978.1"/>
    <property type="molecule type" value="Genomic_DNA"/>
</dbReference>
<feature type="domain" description="FAD dependent oxidoreductase" evidence="2">
    <location>
        <begin position="6"/>
        <end position="347"/>
    </location>
</feature>
<dbReference type="Proteomes" id="UP000494216">
    <property type="component" value="Unassembled WGS sequence"/>
</dbReference>
<evidence type="ECO:0000256" key="1">
    <source>
        <dbReference type="ARBA" id="ARBA00023002"/>
    </source>
</evidence>
<dbReference type="InterPro" id="IPR006076">
    <property type="entry name" value="FAD-dep_OxRdtase"/>
</dbReference>
<gene>
    <name evidence="3" type="primary">thiO</name>
    <name evidence="3" type="ORF">METHB2_540024</name>
</gene>
<evidence type="ECO:0000313" key="4">
    <source>
        <dbReference type="Proteomes" id="UP000494216"/>
    </source>
</evidence>
<dbReference type="SUPFAM" id="SSF51905">
    <property type="entry name" value="FAD/NAD(P)-binding domain"/>
    <property type="match status" value="1"/>
</dbReference>
<dbReference type="InterPro" id="IPR036188">
    <property type="entry name" value="FAD/NAD-bd_sf"/>
</dbReference>
<accession>A0A8S0XTT9</accession>
<dbReference type="PANTHER" id="PTHR13847:SF289">
    <property type="entry name" value="GLYCINE OXIDASE"/>
    <property type="match status" value="1"/>
</dbReference>
<dbReference type="GO" id="GO:0043799">
    <property type="term" value="F:glycine oxidase activity"/>
    <property type="evidence" value="ECO:0007669"/>
    <property type="project" value="UniProtKB-EC"/>
</dbReference>
<sequence length="366" mass="39837">MTETADITIIGGGIIGLLTAREFRLAGATVMIVEKNLLGQEASWAGGGILLPLYPWRQADAITRLILQSLKLYPPLAAQLIAETGIDPEWTPCGLLITKNPDIAAAVNWCQINAIPFQKAGADFFKALNTSPDNPLWLPEIAQARNPRLVKSVKQDLINKGVAIREQCEVKALTLAKDHITAIQTTGGQFAVNQLIISAGAWTGKLFRELFPVLAGEAPDIIPVKGQMLLFDATPATLPYMVLDEDHYLIPRRDGKILAGSTVELNDFNKTTSMEARNQLTDFALNLMPSLKNFPIIKHWAGLRPGTEQGVPYIDKHPEIVNLGINAGHFRNGLAMGPASAQLMVDLILNRPPAISPEPYKLSSPH</sequence>
<proteinExistence type="predicted"/>
<evidence type="ECO:0000259" key="2">
    <source>
        <dbReference type="Pfam" id="PF01266"/>
    </source>
</evidence>
<reference evidence="3 4" key="1">
    <citation type="submission" date="2020-02" db="EMBL/GenBank/DDBJ databases">
        <authorList>
            <person name="Hogendoorn C."/>
        </authorList>
    </citation>
    <scope>NUCLEOTIDE SEQUENCE [LARGE SCALE GENOMIC DNA]</scope>
    <source>
        <strain evidence="3">METHB21</strain>
    </source>
</reference>
<keyword evidence="4" id="KW-1185">Reference proteome</keyword>
<protein>
    <submittedName>
        <fullName evidence="3">Glycine oxidase</fullName>
        <ecNumber evidence="3">1.4.3.19</ecNumber>
    </submittedName>
</protein>
<comment type="caution">
    <text evidence="3">The sequence shown here is derived from an EMBL/GenBank/DDBJ whole genome shotgun (WGS) entry which is preliminary data.</text>
</comment>
<organism evidence="3 4">
    <name type="scientific">Candidatus Methylobacter favarea</name>
    <dbReference type="NCBI Taxonomy" id="2707345"/>
    <lineage>
        <taxon>Bacteria</taxon>
        <taxon>Pseudomonadati</taxon>
        <taxon>Pseudomonadota</taxon>
        <taxon>Gammaproteobacteria</taxon>
        <taxon>Methylococcales</taxon>
        <taxon>Methylococcaceae</taxon>
        <taxon>Methylobacter</taxon>
    </lineage>
</organism>
<dbReference type="Gene3D" id="3.30.9.10">
    <property type="entry name" value="D-Amino Acid Oxidase, subunit A, domain 2"/>
    <property type="match status" value="1"/>
</dbReference>
<dbReference type="RefSeq" id="WP_174626783.1">
    <property type="nucleotide sequence ID" value="NZ_CADCXN010000085.1"/>
</dbReference>
<dbReference type="GO" id="GO:0005737">
    <property type="term" value="C:cytoplasm"/>
    <property type="evidence" value="ECO:0007669"/>
    <property type="project" value="TreeGrafter"/>
</dbReference>
<dbReference type="PANTHER" id="PTHR13847">
    <property type="entry name" value="SARCOSINE DEHYDROGENASE-RELATED"/>
    <property type="match status" value="1"/>
</dbReference>
<name>A0A8S0XTT9_9GAMM</name>
<dbReference type="SUPFAM" id="SSF54373">
    <property type="entry name" value="FAD-linked reductases, C-terminal domain"/>
    <property type="match status" value="1"/>
</dbReference>
<dbReference type="Pfam" id="PF01266">
    <property type="entry name" value="DAO"/>
    <property type="match status" value="1"/>
</dbReference>
<dbReference type="EC" id="1.4.3.19" evidence="3"/>
<dbReference type="AlphaFoldDB" id="A0A8S0XTT9"/>
<keyword evidence="1 3" id="KW-0560">Oxidoreductase</keyword>